<comment type="caution">
    <text evidence="1">The sequence shown here is derived from an EMBL/GenBank/DDBJ whole genome shotgun (WGS) entry which is preliminary data.</text>
</comment>
<dbReference type="AlphaFoldDB" id="E2NKJ2"/>
<dbReference type="EMBL" id="ACCH01000382">
    <property type="protein sequence ID" value="EEF87583.1"/>
    <property type="molecule type" value="Genomic_DNA"/>
</dbReference>
<dbReference type="Proteomes" id="UP000003711">
    <property type="component" value="Unassembled WGS sequence"/>
</dbReference>
<accession>E2NKJ2</accession>
<organism evidence="1 2">
    <name type="scientific">Bacteroides cellulosilyticus DSM 14838</name>
    <dbReference type="NCBI Taxonomy" id="537012"/>
    <lineage>
        <taxon>Bacteria</taxon>
        <taxon>Pseudomonadati</taxon>
        <taxon>Bacteroidota</taxon>
        <taxon>Bacteroidia</taxon>
        <taxon>Bacteroidales</taxon>
        <taxon>Bacteroidaceae</taxon>
        <taxon>Bacteroides</taxon>
    </lineage>
</organism>
<evidence type="ECO:0000313" key="1">
    <source>
        <dbReference type="EMBL" id="EEF87583.1"/>
    </source>
</evidence>
<protein>
    <submittedName>
        <fullName evidence="1">Uncharacterized protein</fullName>
    </submittedName>
</protein>
<sequence>MTAMLMICFFMMSFYYSVTLKPTNCFQGIKLIEKYRSGAIILYLSFAG</sequence>
<proteinExistence type="predicted"/>
<reference evidence="1 2" key="1">
    <citation type="submission" date="2008-12" db="EMBL/GenBank/DDBJ databases">
        <authorList>
            <person name="Fulton L."/>
            <person name="Clifton S."/>
            <person name="Fulton B."/>
            <person name="Xu J."/>
            <person name="Minx P."/>
            <person name="Pepin K.H."/>
            <person name="Johnson M."/>
            <person name="Bhonagiri V."/>
            <person name="Nash W.E."/>
            <person name="Mardis E.R."/>
            <person name="Wilson R.K."/>
        </authorList>
    </citation>
    <scope>NUCLEOTIDE SEQUENCE [LARGE SCALE GENOMIC DNA]</scope>
    <source>
        <strain evidence="1 2">DSM 14838</strain>
    </source>
</reference>
<name>E2NKJ2_9BACE</name>
<dbReference type="HOGENOM" id="CLU_3149252_0_0_10"/>
<reference evidence="1 2" key="2">
    <citation type="submission" date="2009-01" db="EMBL/GenBank/DDBJ databases">
        <title>Draft genome sequence of Bacteroides cellulosilyticus (DSM 14838).</title>
        <authorList>
            <person name="Sudarsanam P."/>
            <person name="Ley R."/>
            <person name="Guruge J."/>
            <person name="Turnbaugh P.J."/>
            <person name="Mahowald M."/>
            <person name="Liep D."/>
            <person name="Gordon J."/>
        </authorList>
    </citation>
    <scope>NUCLEOTIDE SEQUENCE [LARGE SCALE GENOMIC DNA]</scope>
    <source>
        <strain evidence="1 2">DSM 14838</strain>
    </source>
</reference>
<evidence type="ECO:0000313" key="2">
    <source>
        <dbReference type="Proteomes" id="UP000003711"/>
    </source>
</evidence>
<gene>
    <name evidence="1" type="ORF">BACCELL_04836</name>
</gene>